<keyword evidence="6" id="KW-0560">Oxidoreductase</keyword>
<sequence length="148" mass="15694">MKRAAPHTKSGDAEKLIKYYEDRAIKELRFTVNGMPVHVQNIDPECTLLEWLRASGLCGAKLVCGEGGCGACTVSVFTTDIVTGKPVHRSVNSCLVSVCDVSGCEVTTIEGVKGDDCEAKCDASDSSTRAGACNSRRHGGSRSLRNLG</sequence>
<dbReference type="PROSITE" id="PS51085">
    <property type="entry name" value="2FE2S_FER_2"/>
    <property type="match status" value="1"/>
</dbReference>
<evidence type="ECO:0000256" key="9">
    <source>
        <dbReference type="ARBA" id="ARBA00023027"/>
    </source>
</evidence>
<comment type="cofactor">
    <cofactor evidence="2">
        <name>FAD</name>
        <dbReference type="ChEBI" id="CHEBI:57692"/>
    </cofactor>
</comment>
<dbReference type="InParanoid" id="C5KI50"/>
<dbReference type="GO" id="GO:0051537">
    <property type="term" value="F:2 iron, 2 sulfur cluster binding"/>
    <property type="evidence" value="ECO:0007669"/>
    <property type="project" value="UniProtKB-KW"/>
</dbReference>
<comment type="cofactor">
    <cofactor evidence="10">
        <name>[2Fe-2S] cluster</name>
        <dbReference type="ChEBI" id="CHEBI:190135"/>
    </cofactor>
</comment>
<dbReference type="GeneID" id="9061476"/>
<gene>
    <name evidence="12" type="ORF">Pmar_PMAR003726</name>
</gene>
<dbReference type="AlphaFoldDB" id="C5KI50"/>
<dbReference type="EMBL" id="GG673069">
    <property type="protein sequence ID" value="EER16262.1"/>
    <property type="molecule type" value="Genomic_DNA"/>
</dbReference>
<dbReference type="RefSeq" id="XP_002784466.1">
    <property type="nucleotide sequence ID" value="XM_002784420.1"/>
</dbReference>
<keyword evidence="13" id="KW-1185">Reference proteome</keyword>
<keyword evidence="8" id="KW-0411">Iron-sulfur</keyword>
<dbReference type="SUPFAM" id="SSF54292">
    <property type="entry name" value="2Fe-2S ferredoxin-like"/>
    <property type="match status" value="1"/>
</dbReference>
<organism evidence="13">
    <name type="scientific">Perkinsus marinus (strain ATCC 50983 / TXsc)</name>
    <dbReference type="NCBI Taxonomy" id="423536"/>
    <lineage>
        <taxon>Eukaryota</taxon>
        <taxon>Sar</taxon>
        <taxon>Alveolata</taxon>
        <taxon>Perkinsozoa</taxon>
        <taxon>Perkinsea</taxon>
        <taxon>Perkinsida</taxon>
        <taxon>Perkinsidae</taxon>
        <taxon>Perkinsus</taxon>
    </lineage>
</organism>
<evidence type="ECO:0000256" key="8">
    <source>
        <dbReference type="ARBA" id="ARBA00023014"/>
    </source>
</evidence>
<dbReference type="InterPro" id="IPR006058">
    <property type="entry name" value="2Fe2S_fd_BS"/>
</dbReference>
<feature type="domain" description="2Fe-2S ferredoxin-type" evidence="11">
    <location>
        <begin position="26"/>
        <end position="112"/>
    </location>
</feature>
<dbReference type="InterPro" id="IPR036010">
    <property type="entry name" value="2Fe-2S_ferredoxin-like_sf"/>
</dbReference>
<keyword evidence="7" id="KW-0408">Iron</keyword>
<proteinExistence type="inferred from homology"/>
<dbReference type="FunFam" id="3.10.20.30:FF:000012">
    <property type="entry name" value="Xanthine dehydrogenase/oxidase"/>
    <property type="match status" value="1"/>
</dbReference>
<dbReference type="CDD" id="cd00207">
    <property type="entry name" value="fer2"/>
    <property type="match status" value="1"/>
</dbReference>
<evidence type="ECO:0000256" key="10">
    <source>
        <dbReference type="ARBA" id="ARBA00034078"/>
    </source>
</evidence>
<accession>C5KI50</accession>
<comment type="similarity">
    <text evidence="3">Belongs to the xanthine dehydrogenase family.</text>
</comment>
<keyword evidence="9" id="KW-0520">NAD</keyword>
<name>C5KI50_PERM5</name>
<evidence type="ECO:0000256" key="4">
    <source>
        <dbReference type="ARBA" id="ARBA00022714"/>
    </source>
</evidence>
<evidence type="ECO:0000256" key="6">
    <source>
        <dbReference type="ARBA" id="ARBA00023002"/>
    </source>
</evidence>
<evidence type="ECO:0000256" key="5">
    <source>
        <dbReference type="ARBA" id="ARBA00022723"/>
    </source>
</evidence>
<dbReference type="Pfam" id="PF00111">
    <property type="entry name" value="Fer2"/>
    <property type="match status" value="1"/>
</dbReference>
<dbReference type="GO" id="GO:0016491">
    <property type="term" value="F:oxidoreductase activity"/>
    <property type="evidence" value="ECO:0007669"/>
    <property type="project" value="UniProtKB-KW"/>
</dbReference>
<protein>
    <submittedName>
        <fullName evidence="12">Xanthine dehydrogenase, putative</fullName>
    </submittedName>
</protein>
<evidence type="ECO:0000256" key="2">
    <source>
        <dbReference type="ARBA" id="ARBA00001974"/>
    </source>
</evidence>
<reference evidence="12 13" key="1">
    <citation type="submission" date="2008-07" db="EMBL/GenBank/DDBJ databases">
        <authorList>
            <person name="El-Sayed N."/>
            <person name="Caler E."/>
            <person name="Inman J."/>
            <person name="Amedeo P."/>
            <person name="Hass B."/>
            <person name="Wortman J."/>
        </authorList>
    </citation>
    <scope>NUCLEOTIDE SEQUENCE [LARGE SCALE GENOMIC DNA]</scope>
    <source>
        <strain evidence="13">ATCC 50983 / TXsc</strain>
    </source>
</reference>
<dbReference type="Proteomes" id="UP000007800">
    <property type="component" value="Unassembled WGS sequence"/>
</dbReference>
<dbReference type="GO" id="GO:0005506">
    <property type="term" value="F:iron ion binding"/>
    <property type="evidence" value="ECO:0007669"/>
    <property type="project" value="InterPro"/>
</dbReference>
<dbReference type="Gene3D" id="3.10.20.30">
    <property type="match status" value="1"/>
</dbReference>
<evidence type="ECO:0000313" key="12">
    <source>
        <dbReference type="EMBL" id="EER16262.1"/>
    </source>
</evidence>
<dbReference type="PROSITE" id="PS00197">
    <property type="entry name" value="2FE2S_FER_1"/>
    <property type="match status" value="1"/>
</dbReference>
<dbReference type="InterPro" id="IPR016208">
    <property type="entry name" value="Ald_Oxase/xanthine_DH-like"/>
</dbReference>
<dbReference type="PANTHER" id="PTHR45444:SF3">
    <property type="entry name" value="XANTHINE DEHYDROGENASE"/>
    <property type="match status" value="1"/>
</dbReference>
<keyword evidence="4" id="KW-0001">2Fe-2S</keyword>
<dbReference type="OrthoDB" id="8300278at2759"/>
<feature type="non-terminal residue" evidence="12">
    <location>
        <position position="148"/>
    </location>
</feature>
<dbReference type="InterPro" id="IPR012675">
    <property type="entry name" value="Beta-grasp_dom_sf"/>
</dbReference>
<evidence type="ECO:0000256" key="3">
    <source>
        <dbReference type="ARBA" id="ARBA00006849"/>
    </source>
</evidence>
<evidence type="ECO:0000313" key="13">
    <source>
        <dbReference type="Proteomes" id="UP000007800"/>
    </source>
</evidence>
<evidence type="ECO:0000259" key="11">
    <source>
        <dbReference type="PROSITE" id="PS51085"/>
    </source>
</evidence>
<keyword evidence="5" id="KW-0479">Metal-binding</keyword>
<evidence type="ECO:0000256" key="7">
    <source>
        <dbReference type="ARBA" id="ARBA00023004"/>
    </source>
</evidence>
<dbReference type="PANTHER" id="PTHR45444">
    <property type="entry name" value="XANTHINE DEHYDROGENASE"/>
    <property type="match status" value="1"/>
</dbReference>
<evidence type="ECO:0000256" key="1">
    <source>
        <dbReference type="ARBA" id="ARBA00001924"/>
    </source>
</evidence>
<dbReference type="InterPro" id="IPR001041">
    <property type="entry name" value="2Fe-2S_ferredoxin-type"/>
</dbReference>
<comment type="cofactor">
    <cofactor evidence="1">
        <name>Mo-molybdopterin</name>
        <dbReference type="ChEBI" id="CHEBI:71302"/>
    </cofactor>
</comment>